<dbReference type="PANTHER" id="PTHR14677:SF20">
    <property type="entry name" value="ZINC FINGER AN1-TYPE CONTAINING 2A-RELATED"/>
    <property type="match status" value="1"/>
</dbReference>
<feature type="domain" description="AN1-type" evidence="5">
    <location>
        <begin position="135"/>
        <end position="183"/>
    </location>
</feature>
<evidence type="ECO:0000259" key="5">
    <source>
        <dbReference type="PROSITE" id="PS51039"/>
    </source>
</evidence>
<dbReference type="WBParaSite" id="TREG1_124230.1">
    <property type="protein sequence ID" value="TREG1_124230.1"/>
    <property type="gene ID" value="TREG1_124230"/>
</dbReference>
<evidence type="ECO:0000313" key="7">
    <source>
        <dbReference type="WBParaSite" id="TREG1_124230.1"/>
    </source>
</evidence>
<name>A0AA85J2A0_TRIRE</name>
<accession>A0AA85J2A0</accession>
<protein>
    <recommendedName>
        <fullName evidence="5">AN1-type domain-containing protein</fullName>
    </recommendedName>
</protein>
<keyword evidence="2 4" id="KW-0863">Zinc-finger</keyword>
<keyword evidence="6" id="KW-1185">Reference proteome</keyword>
<reference evidence="7" key="2">
    <citation type="submission" date="2023-11" db="UniProtKB">
        <authorList>
            <consortium name="WormBaseParasite"/>
        </authorList>
    </citation>
    <scope>IDENTIFICATION</scope>
</reference>
<dbReference type="PANTHER" id="PTHR14677">
    <property type="entry name" value="ARSENITE INDUCUBLE RNA ASSOCIATED PROTEIN AIP-1-RELATED"/>
    <property type="match status" value="1"/>
</dbReference>
<dbReference type="GO" id="GO:0008270">
    <property type="term" value="F:zinc ion binding"/>
    <property type="evidence" value="ECO:0007669"/>
    <property type="project" value="UniProtKB-KW"/>
</dbReference>
<dbReference type="PROSITE" id="PS51039">
    <property type="entry name" value="ZF_AN1"/>
    <property type="match status" value="2"/>
</dbReference>
<dbReference type="Proteomes" id="UP000050795">
    <property type="component" value="Unassembled WGS sequence"/>
</dbReference>
<dbReference type="InterPro" id="IPR035896">
    <property type="entry name" value="AN1-like_Znf"/>
</dbReference>
<dbReference type="SUPFAM" id="SSF118310">
    <property type="entry name" value="AN1-like Zinc finger"/>
    <property type="match status" value="2"/>
</dbReference>
<dbReference type="Gene3D" id="4.10.1110.10">
    <property type="entry name" value="AN1-like Zinc finger"/>
    <property type="match status" value="2"/>
</dbReference>
<feature type="domain" description="AN1-type" evidence="5">
    <location>
        <begin position="70"/>
        <end position="118"/>
    </location>
</feature>
<evidence type="ECO:0000256" key="2">
    <source>
        <dbReference type="ARBA" id="ARBA00022771"/>
    </source>
</evidence>
<dbReference type="InterPro" id="IPR000058">
    <property type="entry name" value="Znf_AN1"/>
</dbReference>
<keyword evidence="1" id="KW-0479">Metal-binding</keyword>
<dbReference type="GO" id="GO:0005737">
    <property type="term" value="C:cytoplasm"/>
    <property type="evidence" value="ECO:0007669"/>
    <property type="project" value="TreeGrafter"/>
</dbReference>
<proteinExistence type="predicted"/>
<reference evidence="6" key="1">
    <citation type="submission" date="2022-06" db="EMBL/GenBank/DDBJ databases">
        <authorList>
            <person name="Berger JAMES D."/>
            <person name="Berger JAMES D."/>
        </authorList>
    </citation>
    <scope>NUCLEOTIDE SEQUENCE [LARGE SCALE GENOMIC DNA]</scope>
</reference>
<organism evidence="6 7">
    <name type="scientific">Trichobilharzia regenti</name>
    <name type="common">Nasal bird schistosome</name>
    <dbReference type="NCBI Taxonomy" id="157069"/>
    <lineage>
        <taxon>Eukaryota</taxon>
        <taxon>Metazoa</taxon>
        <taxon>Spiralia</taxon>
        <taxon>Lophotrochozoa</taxon>
        <taxon>Platyhelminthes</taxon>
        <taxon>Trematoda</taxon>
        <taxon>Digenea</taxon>
        <taxon>Strigeidida</taxon>
        <taxon>Schistosomatoidea</taxon>
        <taxon>Schistosomatidae</taxon>
        <taxon>Trichobilharzia</taxon>
    </lineage>
</organism>
<evidence type="ECO:0000256" key="4">
    <source>
        <dbReference type="PROSITE-ProRule" id="PRU00449"/>
    </source>
</evidence>
<dbReference type="Pfam" id="PF01428">
    <property type="entry name" value="zf-AN1"/>
    <property type="match status" value="2"/>
</dbReference>
<evidence type="ECO:0000313" key="6">
    <source>
        <dbReference type="Proteomes" id="UP000050795"/>
    </source>
</evidence>
<dbReference type="SMART" id="SM00154">
    <property type="entry name" value="ZnF_AN1"/>
    <property type="match status" value="2"/>
</dbReference>
<evidence type="ECO:0000256" key="3">
    <source>
        <dbReference type="ARBA" id="ARBA00022833"/>
    </source>
</evidence>
<evidence type="ECO:0000256" key="1">
    <source>
        <dbReference type="ARBA" id="ARBA00022723"/>
    </source>
</evidence>
<keyword evidence="3" id="KW-0862">Zinc</keyword>
<sequence>MSLKSLGFRLKRCQPSLGLLASLRFSSRIIASFQHLTIHMCFVFILLTTVVGICKKGIVINFHLAIMTEFNIGAHCSQEDCKQLDFLPINCELCGRIFCKNHSSLTAHNCPISNPSYPQESISHSQYCDTDNGEDNTGNVCDFHQCGERQLVLLTCETCNGNFCISHKQKEVHECPFLESNQKDKSQSTKVVVDRAALNAISHTPIGNKPKGSTTTKPLSDRARATKAKLILLRAKMEALPGGKHARDLPESERFVLRLSIMPDILPNNTIISAYFGKRWPLGCVLDYGCEQFHLPRDKKYGLIRIHDELDQNYEIGQLQHDDIAKSLLDLSCTIKQHIEENCFSEGELLQIVFIPQMVSSPASPSSS</sequence>
<dbReference type="AlphaFoldDB" id="A0AA85J2A0"/>